<dbReference type="InterPro" id="IPR057780">
    <property type="entry name" value="Beta-prop_Vps41"/>
</dbReference>
<sequence>MATYCDQGEGPIHAMKWRTRLIAWAKNPGIKVYDTTNDQRIIFVARQQEPMHPGLTTSHILAGRYSLGYWVRHISNDCCHKGER</sequence>
<accession>A0A4Y7L3N6</accession>
<dbReference type="STRING" id="3469.A0A4Y7L3N6"/>
<feature type="domain" description="Vps41 beta-propeller" evidence="1">
    <location>
        <begin position="3"/>
        <end position="55"/>
    </location>
</feature>
<name>A0A4Y7L3N6_PAPSO</name>
<organism evidence="2 3">
    <name type="scientific">Papaver somniferum</name>
    <name type="common">Opium poppy</name>
    <dbReference type="NCBI Taxonomy" id="3469"/>
    <lineage>
        <taxon>Eukaryota</taxon>
        <taxon>Viridiplantae</taxon>
        <taxon>Streptophyta</taxon>
        <taxon>Embryophyta</taxon>
        <taxon>Tracheophyta</taxon>
        <taxon>Spermatophyta</taxon>
        <taxon>Magnoliopsida</taxon>
        <taxon>Ranunculales</taxon>
        <taxon>Papaveraceae</taxon>
        <taxon>Papaveroideae</taxon>
        <taxon>Papaver</taxon>
    </lineage>
</organism>
<dbReference type="Pfam" id="PF23411">
    <property type="entry name" value="Beta-prop_Vps41"/>
    <property type="match status" value="1"/>
</dbReference>
<proteinExistence type="predicted"/>
<dbReference type="EMBL" id="CM010723">
    <property type="protein sequence ID" value="RZC78859.1"/>
    <property type="molecule type" value="Genomic_DNA"/>
</dbReference>
<dbReference type="Gramene" id="RZC78859">
    <property type="protein sequence ID" value="RZC78859"/>
    <property type="gene ID" value="C5167_003068"/>
</dbReference>
<dbReference type="OrthoDB" id="244107at2759"/>
<dbReference type="AlphaFoldDB" id="A0A4Y7L3N6"/>
<keyword evidence="3" id="KW-1185">Reference proteome</keyword>
<evidence type="ECO:0000313" key="2">
    <source>
        <dbReference type="EMBL" id="RZC78859.1"/>
    </source>
</evidence>
<protein>
    <recommendedName>
        <fullName evidence="1">Vps41 beta-propeller domain-containing protein</fullName>
    </recommendedName>
</protein>
<evidence type="ECO:0000313" key="3">
    <source>
        <dbReference type="Proteomes" id="UP000316621"/>
    </source>
</evidence>
<dbReference type="Proteomes" id="UP000316621">
    <property type="component" value="Chromosome 9"/>
</dbReference>
<reference evidence="2 3" key="1">
    <citation type="journal article" date="2018" name="Science">
        <title>The opium poppy genome and morphinan production.</title>
        <authorList>
            <person name="Guo L."/>
            <person name="Winzer T."/>
            <person name="Yang X."/>
            <person name="Li Y."/>
            <person name="Ning Z."/>
            <person name="He Z."/>
            <person name="Teodor R."/>
            <person name="Lu Y."/>
            <person name="Bowser T.A."/>
            <person name="Graham I.A."/>
            <person name="Ye K."/>
        </authorList>
    </citation>
    <scope>NUCLEOTIDE SEQUENCE [LARGE SCALE GENOMIC DNA]</scope>
    <source>
        <strain evidence="3">cv. HN1</strain>
        <tissue evidence="2">Leaves</tissue>
    </source>
</reference>
<evidence type="ECO:0000259" key="1">
    <source>
        <dbReference type="Pfam" id="PF23411"/>
    </source>
</evidence>
<gene>
    <name evidence="2" type="ORF">C5167_003068</name>
</gene>